<evidence type="ECO:0000313" key="2">
    <source>
        <dbReference type="Proteomes" id="UP001241169"/>
    </source>
</evidence>
<gene>
    <name evidence="1" type="ORF">CPAR01_04882</name>
</gene>
<name>A0ABQ9SXK0_9PEZI</name>
<accession>A0ABQ9SXK0</accession>
<dbReference type="Proteomes" id="UP001241169">
    <property type="component" value="Unassembled WGS sequence"/>
</dbReference>
<dbReference type="RefSeq" id="XP_060353368.1">
    <property type="nucleotide sequence ID" value="XM_060489162.1"/>
</dbReference>
<protein>
    <submittedName>
        <fullName evidence="1">Uncharacterized protein</fullName>
    </submittedName>
</protein>
<evidence type="ECO:0000313" key="1">
    <source>
        <dbReference type="EMBL" id="KAK1544249.1"/>
    </source>
</evidence>
<sequence length="33" mass="3579">MACSPAIGIPALIRKSWRITTSDAVKQSYKKAS</sequence>
<reference evidence="1 2" key="1">
    <citation type="submission" date="2016-10" db="EMBL/GenBank/DDBJ databases">
        <title>The genome sequence of Colletotrichum fioriniae PJ7.</title>
        <authorList>
            <person name="Baroncelli R."/>
        </authorList>
    </citation>
    <scope>NUCLEOTIDE SEQUENCE [LARGE SCALE GENOMIC DNA]</scope>
    <source>
        <strain evidence="1 2">IMI 384185</strain>
    </source>
</reference>
<organism evidence="1 2">
    <name type="scientific">Colletotrichum paranaense</name>
    <dbReference type="NCBI Taxonomy" id="1914294"/>
    <lineage>
        <taxon>Eukaryota</taxon>
        <taxon>Fungi</taxon>
        <taxon>Dikarya</taxon>
        <taxon>Ascomycota</taxon>
        <taxon>Pezizomycotina</taxon>
        <taxon>Sordariomycetes</taxon>
        <taxon>Hypocreomycetidae</taxon>
        <taxon>Glomerellales</taxon>
        <taxon>Glomerellaceae</taxon>
        <taxon>Colletotrichum</taxon>
        <taxon>Colletotrichum acutatum species complex</taxon>
    </lineage>
</organism>
<keyword evidence="2" id="KW-1185">Reference proteome</keyword>
<dbReference type="GeneID" id="85373061"/>
<dbReference type="EMBL" id="MOPA01000003">
    <property type="protein sequence ID" value="KAK1544249.1"/>
    <property type="molecule type" value="Genomic_DNA"/>
</dbReference>
<comment type="caution">
    <text evidence="1">The sequence shown here is derived from an EMBL/GenBank/DDBJ whole genome shotgun (WGS) entry which is preliminary data.</text>
</comment>
<proteinExistence type="predicted"/>